<proteinExistence type="predicted"/>
<sequence>MAALMLLGATLMSGCGCGCGCGGGCGGGGGGDSDVLPPPVAQGRIAMDASTACGLPDFQGEALRQINQARSQARLCGDRAMAAAAPVRWDGRVFSAAAGHALDMAADNYCARNTSSQYGWYWDLVLARPY</sequence>
<dbReference type="SUPFAM" id="SSF55797">
    <property type="entry name" value="PR-1-like"/>
    <property type="match status" value="1"/>
</dbReference>
<evidence type="ECO:0008006" key="3">
    <source>
        <dbReference type="Google" id="ProtNLM"/>
    </source>
</evidence>
<dbReference type="Proteomes" id="UP001596495">
    <property type="component" value="Unassembled WGS sequence"/>
</dbReference>
<protein>
    <recommendedName>
        <fullName evidence="3">SCP domain-containing protein</fullName>
    </recommendedName>
</protein>
<evidence type="ECO:0000313" key="2">
    <source>
        <dbReference type="Proteomes" id="UP001596495"/>
    </source>
</evidence>
<name>A0ABW2RAA2_9BURK</name>
<dbReference type="InterPro" id="IPR035940">
    <property type="entry name" value="CAP_sf"/>
</dbReference>
<dbReference type="EMBL" id="JBHTBX010000006">
    <property type="protein sequence ID" value="MFC7435016.1"/>
    <property type="molecule type" value="Genomic_DNA"/>
</dbReference>
<accession>A0ABW2RAA2</accession>
<reference evidence="2" key="1">
    <citation type="journal article" date="2019" name="Int. J. Syst. Evol. Microbiol.">
        <title>The Global Catalogue of Microorganisms (GCM) 10K type strain sequencing project: providing services to taxonomists for standard genome sequencing and annotation.</title>
        <authorList>
            <consortium name="The Broad Institute Genomics Platform"/>
            <consortium name="The Broad Institute Genome Sequencing Center for Infectious Disease"/>
            <person name="Wu L."/>
            <person name="Ma J."/>
        </authorList>
    </citation>
    <scope>NUCLEOTIDE SEQUENCE [LARGE SCALE GENOMIC DNA]</scope>
    <source>
        <strain evidence="2">CCUG 54518</strain>
    </source>
</reference>
<dbReference type="Gene3D" id="3.40.33.10">
    <property type="entry name" value="CAP"/>
    <property type="match status" value="1"/>
</dbReference>
<comment type="caution">
    <text evidence="1">The sequence shown here is derived from an EMBL/GenBank/DDBJ whole genome shotgun (WGS) entry which is preliminary data.</text>
</comment>
<organism evidence="1 2">
    <name type="scientific">Hydrogenophaga bisanensis</name>
    <dbReference type="NCBI Taxonomy" id="439611"/>
    <lineage>
        <taxon>Bacteria</taxon>
        <taxon>Pseudomonadati</taxon>
        <taxon>Pseudomonadota</taxon>
        <taxon>Betaproteobacteria</taxon>
        <taxon>Burkholderiales</taxon>
        <taxon>Comamonadaceae</taxon>
        <taxon>Hydrogenophaga</taxon>
    </lineage>
</organism>
<keyword evidence="2" id="KW-1185">Reference proteome</keyword>
<gene>
    <name evidence="1" type="ORF">ACFQNJ_10925</name>
</gene>
<evidence type="ECO:0000313" key="1">
    <source>
        <dbReference type="EMBL" id="MFC7435016.1"/>
    </source>
</evidence>